<sequence length="122" mass="12893">MAGCRPHPGTFAGPCCHRHPETVAGCQPAPEKAREIVEQQRLRDCGKSQHTSGTRLHPQGPCSSTSECACSPRSTGALPSGDPHNLDQESSQQGNRLSPCGPKTPGLHSAPGDSPFPPEHRQ</sequence>
<evidence type="ECO:0000256" key="1">
    <source>
        <dbReference type="SAM" id="MobiDB-lite"/>
    </source>
</evidence>
<feature type="compositionally biased region" description="Polar residues" evidence="1">
    <location>
        <begin position="61"/>
        <end position="74"/>
    </location>
</feature>
<reference evidence="2 3" key="1">
    <citation type="submission" date="2019-01" db="EMBL/GenBank/DDBJ databases">
        <authorList>
            <person name="Alioto T."/>
            <person name="Alioto T."/>
        </authorList>
    </citation>
    <scope>NUCLEOTIDE SEQUENCE [LARGE SCALE GENOMIC DNA]</scope>
</reference>
<evidence type="ECO:0000313" key="3">
    <source>
        <dbReference type="Proteomes" id="UP000386466"/>
    </source>
</evidence>
<name>A0A485PNG2_LYNPA</name>
<feature type="compositionally biased region" description="Basic and acidic residues" evidence="1">
    <location>
        <begin position="31"/>
        <end position="47"/>
    </location>
</feature>
<accession>A0A485PNG2</accession>
<feature type="region of interest" description="Disordered" evidence="1">
    <location>
        <begin position="25"/>
        <end position="122"/>
    </location>
</feature>
<dbReference type="Proteomes" id="UP000386466">
    <property type="component" value="Unassembled WGS sequence"/>
</dbReference>
<keyword evidence="3" id="KW-1185">Reference proteome</keyword>
<organism evidence="2 3">
    <name type="scientific">Lynx pardinus</name>
    <name type="common">Iberian lynx</name>
    <name type="synonym">Felis pardina</name>
    <dbReference type="NCBI Taxonomy" id="191816"/>
    <lineage>
        <taxon>Eukaryota</taxon>
        <taxon>Metazoa</taxon>
        <taxon>Chordata</taxon>
        <taxon>Craniata</taxon>
        <taxon>Vertebrata</taxon>
        <taxon>Euteleostomi</taxon>
        <taxon>Mammalia</taxon>
        <taxon>Eutheria</taxon>
        <taxon>Laurasiatheria</taxon>
        <taxon>Carnivora</taxon>
        <taxon>Feliformia</taxon>
        <taxon>Felidae</taxon>
        <taxon>Felinae</taxon>
        <taxon>Lynx</taxon>
    </lineage>
</organism>
<gene>
    <name evidence="2" type="ORF">LYPA_23C002610</name>
</gene>
<dbReference type="AlphaFoldDB" id="A0A485PNG2"/>
<feature type="non-terminal residue" evidence="2">
    <location>
        <position position="122"/>
    </location>
</feature>
<evidence type="ECO:0000313" key="2">
    <source>
        <dbReference type="EMBL" id="VFV47805.1"/>
    </source>
</evidence>
<protein>
    <submittedName>
        <fullName evidence="2">Uncharacterized protein</fullName>
    </submittedName>
</protein>
<dbReference type="EMBL" id="CAAGRJ010041217">
    <property type="protein sequence ID" value="VFV47805.1"/>
    <property type="molecule type" value="Genomic_DNA"/>
</dbReference>
<proteinExistence type="predicted"/>